<evidence type="ECO:0000313" key="4">
    <source>
        <dbReference type="Proteomes" id="UP000693981"/>
    </source>
</evidence>
<gene>
    <name evidence="3" type="ORF">PHYBOEH_009338</name>
</gene>
<feature type="chain" id="PRO_5042564227" description="PexRD2 WYL domain-containing protein" evidence="1">
    <location>
        <begin position="17"/>
        <end position="161"/>
    </location>
</feature>
<organism evidence="3 4">
    <name type="scientific">Phytophthora boehmeriae</name>
    <dbReference type="NCBI Taxonomy" id="109152"/>
    <lineage>
        <taxon>Eukaryota</taxon>
        <taxon>Sar</taxon>
        <taxon>Stramenopiles</taxon>
        <taxon>Oomycota</taxon>
        <taxon>Peronosporomycetes</taxon>
        <taxon>Peronosporales</taxon>
        <taxon>Peronosporaceae</taxon>
        <taxon>Phytophthora</taxon>
    </lineage>
</organism>
<dbReference type="OrthoDB" id="95103at2759"/>
<dbReference type="Pfam" id="PF18488">
    <property type="entry name" value="WYL_3"/>
    <property type="match status" value="1"/>
</dbReference>
<evidence type="ECO:0000256" key="1">
    <source>
        <dbReference type="SAM" id="SignalP"/>
    </source>
</evidence>
<dbReference type="EMBL" id="JAGDFL010000586">
    <property type="protein sequence ID" value="KAG7384698.1"/>
    <property type="molecule type" value="Genomic_DNA"/>
</dbReference>
<accession>A0A8T1VWS4</accession>
<keyword evidence="1" id="KW-0732">Signal</keyword>
<dbReference type="InterPro" id="IPR040691">
    <property type="entry name" value="PexRD2_WYL"/>
</dbReference>
<protein>
    <recommendedName>
        <fullName evidence="2">PexRD2 WYL domain-containing protein</fullName>
    </recommendedName>
</protein>
<dbReference type="AlphaFoldDB" id="A0A8T1VWS4"/>
<sequence>MRACYLLLAVVATALASTDATVSADSKQNKIAGVTPLSDAALSARSLTVRDNNNVHNRALRGTDIDDWDSLDDWNDGADEYKEERAAEDDEERGLDLKKMKKMMKKGMTKEDYAAKLGISDKIASIMAGGPGLTQFLQTHKYKKYKTYMNYLIEAKKKKGK</sequence>
<keyword evidence="4" id="KW-1185">Reference proteome</keyword>
<feature type="domain" description="PexRD2 WYL" evidence="2">
    <location>
        <begin position="93"/>
        <end position="154"/>
    </location>
</feature>
<reference evidence="3" key="1">
    <citation type="submission" date="2021-02" db="EMBL/GenBank/DDBJ databases">
        <authorList>
            <person name="Palmer J.M."/>
        </authorList>
    </citation>
    <scope>NUCLEOTIDE SEQUENCE</scope>
    <source>
        <strain evidence="3">SCRP23</strain>
    </source>
</reference>
<evidence type="ECO:0000313" key="3">
    <source>
        <dbReference type="EMBL" id="KAG7384698.1"/>
    </source>
</evidence>
<proteinExistence type="predicted"/>
<dbReference type="Proteomes" id="UP000693981">
    <property type="component" value="Unassembled WGS sequence"/>
</dbReference>
<name>A0A8T1VWS4_9STRA</name>
<evidence type="ECO:0000259" key="2">
    <source>
        <dbReference type="Pfam" id="PF18488"/>
    </source>
</evidence>
<feature type="signal peptide" evidence="1">
    <location>
        <begin position="1"/>
        <end position="16"/>
    </location>
</feature>
<comment type="caution">
    <text evidence="3">The sequence shown here is derived from an EMBL/GenBank/DDBJ whole genome shotgun (WGS) entry which is preliminary data.</text>
</comment>